<keyword evidence="1" id="KW-0472">Membrane</keyword>
<accession>A0A229RYI3</accession>
<keyword evidence="1" id="KW-1133">Transmembrane helix</keyword>
<evidence type="ECO:0000256" key="1">
    <source>
        <dbReference type="SAM" id="Phobius"/>
    </source>
</evidence>
<dbReference type="RefSeq" id="WP_093936368.1">
    <property type="nucleotide sequence ID" value="NZ_JBHUSO010000104.1"/>
</dbReference>
<name>A0A229RYI3_9PSEU</name>
<evidence type="ECO:0000313" key="3">
    <source>
        <dbReference type="Proteomes" id="UP000215223"/>
    </source>
</evidence>
<reference evidence="2 3" key="1">
    <citation type="submission" date="2017-07" db="EMBL/GenBank/DDBJ databases">
        <title>Amycolatopsis thailandensis Genome sequencing and assembly.</title>
        <authorList>
            <person name="Kaur N."/>
            <person name="Mayilraj S."/>
        </authorList>
    </citation>
    <scope>NUCLEOTIDE SEQUENCE [LARGE SCALE GENOMIC DNA]</scope>
    <source>
        <strain evidence="2 3">JCM 16380</strain>
    </source>
</reference>
<dbReference type="AlphaFoldDB" id="A0A229RYI3"/>
<dbReference type="OrthoDB" id="3638437at2"/>
<dbReference type="Proteomes" id="UP000215223">
    <property type="component" value="Unassembled WGS sequence"/>
</dbReference>
<organism evidence="2 3">
    <name type="scientific">Amycolatopsis thailandensis</name>
    <dbReference type="NCBI Taxonomy" id="589330"/>
    <lineage>
        <taxon>Bacteria</taxon>
        <taxon>Bacillati</taxon>
        <taxon>Actinomycetota</taxon>
        <taxon>Actinomycetes</taxon>
        <taxon>Pseudonocardiales</taxon>
        <taxon>Pseudonocardiaceae</taxon>
        <taxon>Amycolatopsis</taxon>
    </lineage>
</organism>
<proteinExistence type="predicted"/>
<protein>
    <submittedName>
        <fullName evidence="2">Uncharacterized protein</fullName>
    </submittedName>
</protein>
<keyword evidence="1" id="KW-0812">Transmembrane</keyword>
<feature type="transmembrane region" description="Helical" evidence="1">
    <location>
        <begin position="78"/>
        <end position="101"/>
    </location>
</feature>
<feature type="transmembrane region" description="Helical" evidence="1">
    <location>
        <begin position="47"/>
        <end position="66"/>
    </location>
</feature>
<feature type="transmembrane region" description="Helical" evidence="1">
    <location>
        <begin position="121"/>
        <end position="142"/>
    </location>
</feature>
<comment type="caution">
    <text evidence="2">The sequence shown here is derived from an EMBL/GenBank/DDBJ whole genome shotgun (WGS) entry which is preliminary data.</text>
</comment>
<sequence>MPKTLKRATTVLALAALTWMITSGLLSFLAFMQGVDGSRVRQEDPGSPVIIWFLVLGVVQMALCVVTRAGRNWARVALTVSAILVSLVLLSTVIAAVVTYLDAAERATVLGREVEVSGLGIVLVVIDVLVLAGIVLGIVGLYRSSVNAYFVRRWPRTS</sequence>
<gene>
    <name evidence="2" type="ORF">CFP71_24955</name>
</gene>
<keyword evidence="3" id="KW-1185">Reference proteome</keyword>
<dbReference type="EMBL" id="NMQT01000092">
    <property type="protein sequence ID" value="OXM51571.1"/>
    <property type="molecule type" value="Genomic_DNA"/>
</dbReference>
<evidence type="ECO:0000313" key="2">
    <source>
        <dbReference type="EMBL" id="OXM51571.1"/>
    </source>
</evidence>